<evidence type="ECO:0000256" key="5">
    <source>
        <dbReference type="ARBA" id="ARBA00023002"/>
    </source>
</evidence>
<dbReference type="InterPro" id="IPR000960">
    <property type="entry name" value="Flavin_mOase"/>
</dbReference>
<dbReference type="GeneID" id="27675817"/>
<dbReference type="Pfam" id="PF00743">
    <property type="entry name" value="FMO-like"/>
    <property type="match status" value="2"/>
</dbReference>
<keyword evidence="2" id="KW-0285">Flavoprotein</keyword>
<keyword evidence="5" id="KW-0560">Oxidoreductase</keyword>
<evidence type="ECO:0000256" key="3">
    <source>
        <dbReference type="ARBA" id="ARBA00022827"/>
    </source>
</evidence>
<evidence type="ECO:0000256" key="4">
    <source>
        <dbReference type="ARBA" id="ARBA00022857"/>
    </source>
</evidence>
<dbReference type="SUPFAM" id="SSF51905">
    <property type="entry name" value="FAD/NAD(P)-binding domain"/>
    <property type="match status" value="2"/>
</dbReference>
<dbReference type="InterPro" id="IPR020946">
    <property type="entry name" value="Flavin_mOase-like"/>
</dbReference>
<proteinExistence type="inferred from homology"/>
<sequence>MTQIKSIAIIGAGPAGAIAVDALAQEKAFDVIRVFERQEKAGGCWVSRDDEPPQQFDFDGLSARTADAPLKIPEHLPCRTPVVSQDRFTDSPVYPTLETNVNAGAMSFSQEEIPTVRSQWSIERHGADTPFRHHSVIRKYIEDLFNRNGYQDLVQYNTTVERAIKDSSSQKWILTFRRTEVLDGAKSDYWWSEEYDAVVVASGHYAVPFIPVIPGLKEFAARYPGSVEHTKHYRGPQKYQGKKVITIGASVSAADTAVSLVDSAQTPVIAVVRGRYNAYFGDLAFQHPKIQRRPPISRITSNDQGERTVHFEDGTSETGVDHLIFGTGFSWTLPFLPQVATRNNRVPDLYQHVFYKHDPSLVFVGAVGAGLTFKVFEWQAVAAARVLAGKVNLPSIAEQEKWETDRIAQKSDGPGFTVLNPEFEPYFESLRELAGEPHGGVGRRLPRFEQKWLDDFNEGHVRRKKMWRRANQTARL</sequence>
<dbReference type="GO" id="GO:0050661">
    <property type="term" value="F:NADP binding"/>
    <property type="evidence" value="ECO:0007669"/>
    <property type="project" value="InterPro"/>
</dbReference>
<evidence type="ECO:0000256" key="2">
    <source>
        <dbReference type="ARBA" id="ARBA00022630"/>
    </source>
</evidence>
<evidence type="ECO:0000313" key="6">
    <source>
        <dbReference type="EMBL" id="KGO49352.1"/>
    </source>
</evidence>
<keyword evidence="3" id="KW-0274">FAD</keyword>
<dbReference type="PANTHER" id="PTHR23023">
    <property type="entry name" value="DIMETHYLANILINE MONOOXYGENASE"/>
    <property type="match status" value="1"/>
</dbReference>
<dbReference type="VEuPathDB" id="FungiDB:PEXP_042080"/>
<dbReference type="AlphaFoldDB" id="A0A0A2J1W3"/>
<dbReference type="Pfam" id="PF13450">
    <property type="entry name" value="NAD_binding_8"/>
    <property type="match status" value="1"/>
</dbReference>
<name>A0A0A2J1W3_PENEN</name>
<dbReference type="InterPro" id="IPR050346">
    <property type="entry name" value="FMO-like"/>
</dbReference>
<dbReference type="InterPro" id="IPR036188">
    <property type="entry name" value="FAD/NAD-bd_sf"/>
</dbReference>
<dbReference type="EMBL" id="JQFZ01000381">
    <property type="protein sequence ID" value="KGO49352.1"/>
    <property type="molecule type" value="Genomic_DNA"/>
</dbReference>
<dbReference type="HOGENOM" id="CLU_006909_5_3_1"/>
<dbReference type="GO" id="GO:0004499">
    <property type="term" value="F:N,N-dimethylaniline monooxygenase activity"/>
    <property type="evidence" value="ECO:0007669"/>
    <property type="project" value="InterPro"/>
</dbReference>
<accession>A0A0A2J1W3</accession>
<evidence type="ECO:0000313" key="7">
    <source>
        <dbReference type="Proteomes" id="UP000030143"/>
    </source>
</evidence>
<keyword evidence="4" id="KW-0521">NADP</keyword>
<organism evidence="6 7">
    <name type="scientific">Penicillium expansum</name>
    <name type="common">Blue mold rot fungus</name>
    <dbReference type="NCBI Taxonomy" id="27334"/>
    <lineage>
        <taxon>Eukaryota</taxon>
        <taxon>Fungi</taxon>
        <taxon>Dikarya</taxon>
        <taxon>Ascomycota</taxon>
        <taxon>Pezizomycotina</taxon>
        <taxon>Eurotiomycetes</taxon>
        <taxon>Eurotiomycetidae</taxon>
        <taxon>Eurotiales</taxon>
        <taxon>Aspergillaceae</taxon>
        <taxon>Penicillium</taxon>
    </lineage>
</organism>
<dbReference type="Proteomes" id="UP000030143">
    <property type="component" value="Unassembled WGS sequence"/>
</dbReference>
<dbReference type="RefSeq" id="XP_016592779.1">
    <property type="nucleotide sequence ID" value="XM_016740398.1"/>
</dbReference>
<dbReference type="PRINTS" id="PR00419">
    <property type="entry name" value="ADXRDTASE"/>
</dbReference>
<dbReference type="PIRSF" id="PIRSF000332">
    <property type="entry name" value="FMO"/>
    <property type="match status" value="1"/>
</dbReference>
<comment type="similarity">
    <text evidence="1">Belongs to the FMO family.</text>
</comment>
<dbReference type="Gene3D" id="3.50.50.60">
    <property type="entry name" value="FAD/NAD(P)-binding domain"/>
    <property type="match status" value="2"/>
</dbReference>
<dbReference type="GO" id="GO:0050660">
    <property type="term" value="F:flavin adenine dinucleotide binding"/>
    <property type="evidence" value="ECO:0007669"/>
    <property type="project" value="InterPro"/>
</dbReference>
<protein>
    <recommendedName>
        <fullName evidence="8">Flavin monooxygenase FMO</fullName>
    </recommendedName>
</protein>
<comment type="caution">
    <text evidence="6">The sequence shown here is derived from an EMBL/GenBank/DDBJ whole genome shotgun (WGS) entry which is preliminary data.</text>
</comment>
<keyword evidence="7" id="KW-1185">Reference proteome</keyword>
<evidence type="ECO:0000256" key="1">
    <source>
        <dbReference type="ARBA" id="ARBA00009183"/>
    </source>
</evidence>
<evidence type="ECO:0008006" key="8">
    <source>
        <dbReference type="Google" id="ProtNLM"/>
    </source>
</evidence>
<gene>
    <name evidence="6" type="ORF">PEX2_031230</name>
</gene>
<reference evidence="6 7" key="1">
    <citation type="journal article" date="2015" name="Mol. Plant Microbe Interact.">
        <title>Genome, transcriptome, and functional analyses of Penicillium expansum provide new insights into secondary metabolism and pathogenicity.</title>
        <authorList>
            <person name="Ballester A.R."/>
            <person name="Marcet-Houben M."/>
            <person name="Levin E."/>
            <person name="Sela N."/>
            <person name="Selma-Lazaro C."/>
            <person name="Carmona L."/>
            <person name="Wisniewski M."/>
            <person name="Droby S."/>
            <person name="Gonzalez-Candelas L."/>
            <person name="Gabaldon T."/>
        </authorList>
    </citation>
    <scope>NUCLEOTIDE SEQUENCE [LARGE SCALE GENOMIC DNA]</scope>
    <source>
        <strain evidence="6 7">MD-8</strain>
    </source>
</reference>
<dbReference type="STRING" id="27334.A0A0A2J1W3"/>